<sequence length="438" mass="48189">MAKTIKPLQCPTCGSPHKADVRPDVYHCQSCGTEYFLDSDDITITLRQQPTAAHPPASLPQAVWQWVLLGMVLVGLLFGVAMWLFRPSRSASVPVATWPPALPPRWGLAHSLLLLGPKQQPVLVVAGNHNSGDSQAADSALVVFYNATTGKRLRRVALAGQSNGLDTDLHLKSFSDGTVHVLYHRTLYRLSTTPPALEDVTEQLLGKQRALASGVASLDLGSNEYDRYQVFTNDGHHLTYYPLIARTYTEDEHWKAERGLSSLRPDSKVRPRFTFTKPSFKYPDAPIQLVAYQVHDNGGGPRVHPDFSWQDDYGGPGSYTDADPHTKRLISREDAAISRLISYRDFTPGRLYFAPSVLFHDADVVLITCQANAAADSPQVVQALDARTGRALFTTPLPAQAPRPRLGLRYPGGFVIGRDQTTYTLSPTGKLGPVLTYH</sequence>
<accession>A0A8T9T1M0</accession>
<dbReference type="EMBL" id="CP095053">
    <property type="protein sequence ID" value="UOR06450.1"/>
    <property type="molecule type" value="Genomic_DNA"/>
</dbReference>
<keyword evidence="1" id="KW-1133">Transmembrane helix</keyword>
<proteinExistence type="predicted"/>
<evidence type="ECO:0000256" key="1">
    <source>
        <dbReference type="SAM" id="Phobius"/>
    </source>
</evidence>
<evidence type="ECO:0000313" key="3">
    <source>
        <dbReference type="Proteomes" id="UP000829925"/>
    </source>
</evidence>
<keyword evidence="3" id="KW-1185">Reference proteome</keyword>
<organism evidence="2 3">
    <name type="scientific">Hymenobacter aerilatus</name>
    <dbReference type="NCBI Taxonomy" id="2932251"/>
    <lineage>
        <taxon>Bacteria</taxon>
        <taxon>Pseudomonadati</taxon>
        <taxon>Bacteroidota</taxon>
        <taxon>Cytophagia</taxon>
        <taxon>Cytophagales</taxon>
        <taxon>Hymenobacteraceae</taxon>
        <taxon>Hymenobacter</taxon>
    </lineage>
</organism>
<evidence type="ECO:0000313" key="2">
    <source>
        <dbReference type="EMBL" id="UOR06450.1"/>
    </source>
</evidence>
<dbReference type="RefSeq" id="WP_245095435.1">
    <property type="nucleotide sequence ID" value="NZ_CP095053.1"/>
</dbReference>
<reference evidence="2 3" key="1">
    <citation type="submission" date="2022-04" db="EMBL/GenBank/DDBJ databases">
        <title>Hymenobacter sp. isolated from the air.</title>
        <authorList>
            <person name="Won M."/>
            <person name="Lee C.-M."/>
            <person name="Woen H.-Y."/>
            <person name="Kwon S.-W."/>
        </authorList>
    </citation>
    <scope>NUCLEOTIDE SEQUENCE [LARGE SCALE GENOMIC DNA]</scope>
    <source>
        <strain evidence="3">5413 J-13</strain>
    </source>
</reference>
<keyword evidence="1" id="KW-0472">Membrane</keyword>
<gene>
    <name evidence="2" type="ORF">MUN82_04980</name>
</gene>
<dbReference type="Proteomes" id="UP000829925">
    <property type="component" value="Chromosome"/>
</dbReference>
<name>A0A8T9T1M0_9BACT</name>
<dbReference type="KEGG" id="haei:MUN82_04980"/>
<feature type="transmembrane region" description="Helical" evidence="1">
    <location>
        <begin position="63"/>
        <end position="85"/>
    </location>
</feature>
<protein>
    <submittedName>
        <fullName evidence="2">Transposase</fullName>
    </submittedName>
</protein>
<keyword evidence="1" id="KW-0812">Transmembrane</keyword>
<dbReference type="AlphaFoldDB" id="A0A8T9T1M0"/>